<dbReference type="PANTHER" id="PTHR32194:SF2">
    <property type="entry name" value="PROTEASOME SUBUNIT BETA TYPE-1"/>
    <property type="match status" value="1"/>
</dbReference>
<dbReference type="AlphaFoldDB" id="A0A1B7THW4"/>
<dbReference type="Pfam" id="PF00227">
    <property type="entry name" value="Proteasome"/>
    <property type="match status" value="2"/>
</dbReference>
<dbReference type="InterPro" id="IPR001353">
    <property type="entry name" value="Proteasome_sua/b"/>
</dbReference>
<keyword evidence="5" id="KW-1185">Reference proteome</keyword>
<dbReference type="PROSITE" id="PS51476">
    <property type="entry name" value="PROTEASOME_BETA_2"/>
    <property type="match status" value="1"/>
</dbReference>
<reference evidence="5" key="1">
    <citation type="journal article" date="2016" name="Proc. Natl. Acad. Sci. U.S.A.">
        <title>Comparative genomics of biotechnologically important yeasts.</title>
        <authorList>
            <person name="Riley R."/>
            <person name="Haridas S."/>
            <person name="Wolfe K.H."/>
            <person name="Lopes M.R."/>
            <person name="Hittinger C.T."/>
            <person name="Goeker M."/>
            <person name="Salamov A.A."/>
            <person name="Wisecaver J.H."/>
            <person name="Long T.M."/>
            <person name="Calvey C.H."/>
            <person name="Aerts A.L."/>
            <person name="Barry K.W."/>
            <person name="Choi C."/>
            <person name="Clum A."/>
            <person name="Coughlan A.Y."/>
            <person name="Deshpande S."/>
            <person name="Douglass A.P."/>
            <person name="Hanson S.J."/>
            <person name="Klenk H.-P."/>
            <person name="LaButti K.M."/>
            <person name="Lapidus A."/>
            <person name="Lindquist E.A."/>
            <person name="Lipzen A.M."/>
            <person name="Meier-Kolthoff J.P."/>
            <person name="Ohm R.A."/>
            <person name="Otillar R.P."/>
            <person name="Pangilinan J.L."/>
            <person name="Peng Y."/>
            <person name="Rokas A."/>
            <person name="Rosa C.A."/>
            <person name="Scheuner C."/>
            <person name="Sibirny A.A."/>
            <person name="Slot J.C."/>
            <person name="Stielow J.B."/>
            <person name="Sun H."/>
            <person name="Kurtzman C.P."/>
            <person name="Blackwell M."/>
            <person name="Grigoriev I.V."/>
            <person name="Jeffries T.W."/>
        </authorList>
    </citation>
    <scope>NUCLEOTIDE SEQUENCE [LARGE SCALE GENOMIC DNA]</scope>
    <source>
        <strain evidence="5">NRRL Y-1626</strain>
    </source>
</reference>
<dbReference type="Proteomes" id="UP000092321">
    <property type="component" value="Unassembled WGS sequence"/>
</dbReference>
<comment type="subcellular location">
    <subcellularLocation>
        <location evidence="1">Nucleus</location>
    </subcellularLocation>
</comment>
<gene>
    <name evidence="4" type="ORF">HANVADRAFT_51641</name>
</gene>
<evidence type="ECO:0000256" key="1">
    <source>
        <dbReference type="ARBA" id="ARBA00004123"/>
    </source>
</evidence>
<dbReference type="OrthoDB" id="268428at2759"/>
<dbReference type="InterPro" id="IPR023333">
    <property type="entry name" value="Proteasome_suB-type"/>
</dbReference>
<dbReference type="EMBL" id="LXPE01000004">
    <property type="protein sequence ID" value="OBA28329.1"/>
    <property type="molecule type" value="Genomic_DNA"/>
</dbReference>
<evidence type="ECO:0000256" key="2">
    <source>
        <dbReference type="ARBA" id="ARBA00022490"/>
    </source>
</evidence>
<keyword evidence="3" id="KW-0647">Proteasome</keyword>
<dbReference type="PANTHER" id="PTHR32194">
    <property type="entry name" value="METALLOPROTEASE TLDD"/>
    <property type="match status" value="1"/>
</dbReference>
<dbReference type="GO" id="GO:0005839">
    <property type="term" value="C:proteasome core complex"/>
    <property type="evidence" value="ECO:0007669"/>
    <property type="project" value="InterPro"/>
</dbReference>
<evidence type="ECO:0000313" key="4">
    <source>
        <dbReference type="EMBL" id="OBA28329.1"/>
    </source>
</evidence>
<dbReference type="GO" id="GO:0010499">
    <property type="term" value="P:proteasomal ubiquitin-independent protein catabolic process"/>
    <property type="evidence" value="ECO:0007669"/>
    <property type="project" value="UniProtKB-ARBA"/>
</dbReference>
<evidence type="ECO:0000256" key="3">
    <source>
        <dbReference type="ARBA" id="ARBA00022942"/>
    </source>
</evidence>
<dbReference type="InterPro" id="IPR029055">
    <property type="entry name" value="Ntn_hydrolases_N"/>
</dbReference>
<accession>A0A1B7THW4</accession>
<dbReference type="GO" id="GO:0043161">
    <property type="term" value="P:proteasome-mediated ubiquitin-dependent protein catabolic process"/>
    <property type="evidence" value="ECO:0007669"/>
    <property type="project" value="UniProtKB-ARBA"/>
</dbReference>
<protein>
    <submittedName>
        <fullName evidence="4">N-terminal nucleophile aminohydrolase</fullName>
    </submittedName>
</protein>
<name>A0A1B7THW4_9ASCO</name>
<keyword evidence="2" id="KW-0963">Cytoplasm</keyword>
<dbReference type="GO" id="GO:0016787">
    <property type="term" value="F:hydrolase activity"/>
    <property type="evidence" value="ECO:0007669"/>
    <property type="project" value="UniProtKB-KW"/>
</dbReference>
<keyword evidence="4" id="KW-0378">Hydrolase</keyword>
<dbReference type="GO" id="GO:0005737">
    <property type="term" value="C:cytoplasm"/>
    <property type="evidence" value="ECO:0007669"/>
    <property type="project" value="TreeGrafter"/>
</dbReference>
<evidence type="ECO:0000313" key="5">
    <source>
        <dbReference type="Proteomes" id="UP000092321"/>
    </source>
</evidence>
<dbReference type="GO" id="GO:0005634">
    <property type="term" value="C:nucleus"/>
    <property type="evidence" value="ECO:0007669"/>
    <property type="project" value="UniProtKB-SubCell"/>
</dbReference>
<proteinExistence type="predicted"/>
<organism evidence="4 5">
    <name type="scientific">Hanseniaspora valbyensis NRRL Y-1626</name>
    <dbReference type="NCBI Taxonomy" id="766949"/>
    <lineage>
        <taxon>Eukaryota</taxon>
        <taxon>Fungi</taxon>
        <taxon>Dikarya</taxon>
        <taxon>Ascomycota</taxon>
        <taxon>Saccharomycotina</taxon>
        <taxon>Saccharomycetes</taxon>
        <taxon>Saccharomycodales</taxon>
        <taxon>Saccharomycodaceae</taxon>
        <taxon>Hanseniaspora</taxon>
    </lineage>
</organism>
<comment type="caution">
    <text evidence="4">The sequence shown here is derived from an EMBL/GenBank/DDBJ whole genome shotgun (WGS) entry which is preliminary data.</text>
</comment>
<dbReference type="Gene3D" id="3.60.20.10">
    <property type="entry name" value="Glutamine Phosphoribosylpyrophosphate, subunit 1, domain 1"/>
    <property type="match status" value="1"/>
</dbReference>
<sequence>MDLLLGIKTENEVILATSKNFARGISIMNHKDKKYINISDNIVMGISGESGDTTQFAEYIKANIQLYENRYSSIPTISLKEQETETTTSRSKDHLNTLSTKNVANFVRQELAKSLRSRKPYQVNVIIAGGEGSLYMIDYLGTMVEQPYVVQGYAAFYALSLLDHHYRVNLTEEDGLELVKKCIKEINLRVPAAIGDVDIVILSPDQVGKELLLTEKELRA</sequence>
<dbReference type="SUPFAM" id="SSF56235">
    <property type="entry name" value="N-terminal nucleophile aminohydrolases (Ntn hydrolases)"/>
    <property type="match status" value="1"/>
</dbReference>